<proteinExistence type="predicted"/>
<evidence type="ECO:0000313" key="1">
    <source>
        <dbReference type="EMBL" id="JAH97310.1"/>
    </source>
</evidence>
<accession>A0A0E9X633</accession>
<name>A0A0E9X633_ANGAN</name>
<protein>
    <submittedName>
        <fullName evidence="1">Uncharacterized protein</fullName>
    </submittedName>
</protein>
<dbReference type="EMBL" id="GBXM01011267">
    <property type="protein sequence ID" value="JAH97310.1"/>
    <property type="molecule type" value="Transcribed_RNA"/>
</dbReference>
<reference evidence="1" key="2">
    <citation type="journal article" date="2015" name="Fish Shellfish Immunol.">
        <title>Early steps in the European eel (Anguilla anguilla)-Vibrio vulnificus interaction in the gills: Role of the RtxA13 toxin.</title>
        <authorList>
            <person name="Callol A."/>
            <person name="Pajuelo D."/>
            <person name="Ebbesson L."/>
            <person name="Teles M."/>
            <person name="MacKenzie S."/>
            <person name="Amaro C."/>
        </authorList>
    </citation>
    <scope>NUCLEOTIDE SEQUENCE</scope>
</reference>
<dbReference type="AlphaFoldDB" id="A0A0E9X633"/>
<organism evidence="1">
    <name type="scientific">Anguilla anguilla</name>
    <name type="common">European freshwater eel</name>
    <name type="synonym">Muraena anguilla</name>
    <dbReference type="NCBI Taxonomy" id="7936"/>
    <lineage>
        <taxon>Eukaryota</taxon>
        <taxon>Metazoa</taxon>
        <taxon>Chordata</taxon>
        <taxon>Craniata</taxon>
        <taxon>Vertebrata</taxon>
        <taxon>Euteleostomi</taxon>
        <taxon>Actinopterygii</taxon>
        <taxon>Neopterygii</taxon>
        <taxon>Teleostei</taxon>
        <taxon>Anguilliformes</taxon>
        <taxon>Anguillidae</taxon>
        <taxon>Anguilla</taxon>
    </lineage>
</organism>
<sequence length="60" mass="7000">MNVMFLVNINLVKELFPCIKLLLCKYVLISRTFYCESHFKKEKKKKAVVNFGVLASISCR</sequence>
<reference evidence="1" key="1">
    <citation type="submission" date="2014-11" db="EMBL/GenBank/DDBJ databases">
        <authorList>
            <person name="Amaro Gonzalez C."/>
        </authorList>
    </citation>
    <scope>NUCLEOTIDE SEQUENCE</scope>
</reference>